<reference evidence="1 2" key="1">
    <citation type="submission" date="2024-02" db="EMBL/GenBank/DDBJ databases">
        <title>Discinaceae phylogenomics.</title>
        <authorList>
            <person name="Dirks A.C."/>
            <person name="James T.Y."/>
        </authorList>
    </citation>
    <scope>NUCLEOTIDE SEQUENCE [LARGE SCALE GENOMIC DNA]</scope>
    <source>
        <strain evidence="1 2">ACD0624</strain>
    </source>
</reference>
<protein>
    <submittedName>
        <fullName evidence="1">Uncharacterized protein</fullName>
    </submittedName>
</protein>
<accession>A0ABR3G499</accession>
<comment type="caution">
    <text evidence="1">The sequence shown here is derived from an EMBL/GenBank/DDBJ whole genome shotgun (WGS) entry which is preliminary data.</text>
</comment>
<keyword evidence="2" id="KW-1185">Reference proteome</keyword>
<sequence>MEAPIHHALVLAAAVSKQQIESMKPQVMQPVVGEEISIKGESNTQARIVGRARGNDKFLLHCFNKISSEREISGVQAAATLLGYPENYTCDRYSTVQLGSLG</sequence>
<dbReference type="Proteomes" id="UP001447188">
    <property type="component" value="Unassembled WGS sequence"/>
</dbReference>
<gene>
    <name evidence="1" type="ORF">Q9L58_010395</name>
</gene>
<evidence type="ECO:0000313" key="2">
    <source>
        <dbReference type="Proteomes" id="UP001447188"/>
    </source>
</evidence>
<name>A0ABR3G499_9PEZI</name>
<evidence type="ECO:0000313" key="1">
    <source>
        <dbReference type="EMBL" id="KAL0630755.1"/>
    </source>
</evidence>
<organism evidence="1 2">
    <name type="scientific">Discina gigas</name>
    <dbReference type="NCBI Taxonomy" id="1032678"/>
    <lineage>
        <taxon>Eukaryota</taxon>
        <taxon>Fungi</taxon>
        <taxon>Dikarya</taxon>
        <taxon>Ascomycota</taxon>
        <taxon>Pezizomycotina</taxon>
        <taxon>Pezizomycetes</taxon>
        <taxon>Pezizales</taxon>
        <taxon>Discinaceae</taxon>
        <taxon>Discina</taxon>
    </lineage>
</organism>
<proteinExistence type="predicted"/>
<dbReference type="EMBL" id="JBBBZM010000392">
    <property type="protein sequence ID" value="KAL0630755.1"/>
    <property type="molecule type" value="Genomic_DNA"/>
</dbReference>